<dbReference type="Gene3D" id="3.40.50.450">
    <property type="match status" value="1"/>
</dbReference>
<proteinExistence type="predicted"/>
<name>A0ABW4QL15_9BACL</name>
<accession>A0ABW4QL15</accession>
<dbReference type="Proteomes" id="UP001597273">
    <property type="component" value="Unassembled WGS sequence"/>
</dbReference>
<dbReference type="SUPFAM" id="SSF52309">
    <property type="entry name" value="N-(deoxy)ribosyltransferase-like"/>
    <property type="match status" value="1"/>
</dbReference>
<keyword evidence="2" id="KW-1185">Reference proteome</keyword>
<organism evidence="1 2">
    <name type="scientific">Planococcus chinensis</name>
    <dbReference type="NCBI Taxonomy" id="272917"/>
    <lineage>
        <taxon>Bacteria</taxon>
        <taxon>Bacillati</taxon>
        <taxon>Bacillota</taxon>
        <taxon>Bacilli</taxon>
        <taxon>Bacillales</taxon>
        <taxon>Caryophanaceae</taxon>
        <taxon>Planococcus</taxon>
    </lineage>
</organism>
<evidence type="ECO:0000313" key="1">
    <source>
        <dbReference type="EMBL" id="MFD1864174.1"/>
    </source>
</evidence>
<gene>
    <name evidence="1" type="ORF">ACFSDB_14780</name>
</gene>
<comment type="caution">
    <text evidence="1">The sequence shown here is derived from an EMBL/GenBank/DDBJ whole genome shotgun (WGS) entry which is preliminary data.</text>
</comment>
<reference evidence="2" key="1">
    <citation type="journal article" date="2019" name="Int. J. Syst. Evol. Microbiol.">
        <title>The Global Catalogue of Microorganisms (GCM) 10K type strain sequencing project: providing services to taxonomists for standard genome sequencing and annotation.</title>
        <authorList>
            <consortium name="The Broad Institute Genomics Platform"/>
            <consortium name="The Broad Institute Genome Sequencing Center for Infectious Disease"/>
            <person name="Wu L."/>
            <person name="Ma J."/>
        </authorList>
    </citation>
    <scope>NUCLEOTIDE SEQUENCE [LARGE SCALE GENOMIC DNA]</scope>
    <source>
        <strain evidence="2">CGMCC 1.15475</strain>
    </source>
</reference>
<dbReference type="RefSeq" id="WP_204890555.1">
    <property type="nucleotide sequence ID" value="NZ_JBHUFW010000011.1"/>
</dbReference>
<evidence type="ECO:0000313" key="2">
    <source>
        <dbReference type="Proteomes" id="UP001597273"/>
    </source>
</evidence>
<protein>
    <submittedName>
        <fullName evidence="1">Group-specific protein</fullName>
    </submittedName>
</protein>
<sequence length="141" mass="15908">MKYYIASSFKNIEKVRSVSRELTGNGFFHTYDWTMNGRAADLADLERIGLLEKRAVMDSDIVIILLPAGKGSHIEMGMALAAGKKIFLHSPDDSIYDIELTSTFYHLPEVEIVAGSLERLVDAVFKAAEVYRFSERESPRF</sequence>
<dbReference type="EMBL" id="JBHUFW010000011">
    <property type="protein sequence ID" value="MFD1864174.1"/>
    <property type="molecule type" value="Genomic_DNA"/>
</dbReference>